<dbReference type="SUPFAM" id="SSF52242">
    <property type="entry name" value="Cobalamin (vitamin B12)-binding domain"/>
    <property type="match status" value="1"/>
</dbReference>
<dbReference type="Proteomes" id="UP000778578">
    <property type="component" value="Unassembled WGS sequence"/>
</dbReference>
<feature type="domain" description="B12-binding" evidence="4">
    <location>
        <begin position="119"/>
        <end position="245"/>
    </location>
</feature>
<protein>
    <submittedName>
        <fullName evidence="5">Cobalamin-dependent protein</fullName>
    </submittedName>
</protein>
<evidence type="ECO:0000313" key="5">
    <source>
        <dbReference type="EMBL" id="MBY8880103.1"/>
    </source>
</evidence>
<reference evidence="5 6" key="1">
    <citation type="submission" date="2021-08" db="EMBL/GenBank/DDBJ databases">
        <title>WGS of actinomycetes from Thailand.</title>
        <authorList>
            <person name="Thawai C."/>
        </authorList>
    </citation>
    <scope>NUCLEOTIDE SEQUENCE [LARGE SCALE GENOMIC DNA]</scope>
    <source>
        <strain evidence="5 6">PLK6-54</strain>
    </source>
</reference>
<sequence>MTATANGGIRSTVTARAPGGAAVTTAGTRDWAEELWTSVSGADEGSATDVVFAALESGLDAESVLLDVVAAVQTRVGVEWAANRISVAQEHAATAINERVIGAMDRHPLVAAARPSAHRGHVTVACIDGEWHALPARILAQVLGLRGWRVDYLGAQVPTPHLIGHLHRTAPDAVALSASLSTRLPAAHMAITACQATGTPVLTGGAAFGPDGRYARQLGADVWAPDARSAAERLGEGLPEPAPAHQPVDDLPHLSDQEYTLVSRSKFRLVGAVMTGLEDRVPAMRDYTELQRQHTVEDIGHIVDFLAVALYTDDRSLFTGFLAWTADVLTARGVPAFTLRPALDLLAAELRDFPRARDLLAAGSGTVPSPPGPRGGTGDGGAR</sequence>
<dbReference type="InterPro" id="IPR006158">
    <property type="entry name" value="Cobalamin-bd"/>
</dbReference>
<dbReference type="Pfam" id="PF02310">
    <property type="entry name" value="B12-binding"/>
    <property type="match status" value="1"/>
</dbReference>
<feature type="region of interest" description="Disordered" evidence="3">
    <location>
        <begin position="230"/>
        <end position="251"/>
    </location>
</feature>
<gene>
    <name evidence="5" type="ORF">K7862_21065</name>
</gene>
<dbReference type="InterPro" id="IPR003759">
    <property type="entry name" value="Cbl-bd_cap"/>
</dbReference>
<feature type="region of interest" description="Disordered" evidence="3">
    <location>
        <begin position="361"/>
        <end position="383"/>
    </location>
</feature>
<dbReference type="InterPro" id="IPR036724">
    <property type="entry name" value="Cobalamin-bd_sf"/>
</dbReference>
<feature type="compositionally biased region" description="Gly residues" evidence="3">
    <location>
        <begin position="374"/>
        <end position="383"/>
    </location>
</feature>
<evidence type="ECO:0000256" key="2">
    <source>
        <dbReference type="ARBA" id="ARBA00023285"/>
    </source>
</evidence>
<proteinExistence type="predicted"/>
<name>A0ABS7QAC6_9ACTN</name>
<organism evidence="5 6">
    <name type="scientific">Actinacidiphila acidipaludis</name>
    <dbReference type="NCBI Taxonomy" id="2873382"/>
    <lineage>
        <taxon>Bacteria</taxon>
        <taxon>Bacillati</taxon>
        <taxon>Actinomycetota</taxon>
        <taxon>Actinomycetes</taxon>
        <taxon>Kitasatosporales</taxon>
        <taxon>Streptomycetaceae</taxon>
        <taxon>Actinacidiphila</taxon>
    </lineage>
</organism>
<dbReference type="Gene3D" id="1.10.1240.10">
    <property type="entry name" value="Methionine synthase domain"/>
    <property type="match status" value="1"/>
</dbReference>
<evidence type="ECO:0000256" key="3">
    <source>
        <dbReference type="SAM" id="MobiDB-lite"/>
    </source>
</evidence>
<dbReference type="RefSeq" id="WP_222964806.1">
    <property type="nucleotide sequence ID" value="NZ_JAINZZ010000027.1"/>
</dbReference>
<dbReference type="PANTHER" id="PTHR45833:SF1">
    <property type="entry name" value="METHIONINE SYNTHASE"/>
    <property type="match status" value="1"/>
</dbReference>
<accession>A0ABS7QAC6</accession>
<comment type="caution">
    <text evidence="5">The sequence shown here is derived from an EMBL/GenBank/DDBJ whole genome shotgun (WGS) entry which is preliminary data.</text>
</comment>
<keyword evidence="6" id="KW-1185">Reference proteome</keyword>
<keyword evidence="1" id="KW-0479">Metal-binding</keyword>
<evidence type="ECO:0000256" key="1">
    <source>
        <dbReference type="ARBA" id="ARBA00022723"/>
    </source>
</evidence>
<evidence type="ECO:0000259" key="4">
    <source>
        <dbReference type="PROSITE" id="PS51332"/>
    </source>
</evidence>
<dbReference type="PANTHER" id="PTHR45833">
    <property type="entry name" value="METHIONINE SYNTHASE"/>
    <property type="match status" value="1"/>
</dbReference>
<keyword evidence="2" id="KW-0170">Cobalt</keyword>
<dbReference type="Gene3D" id="3.40.50.280">
    <property type="entry name" value="Cobalamin-binding domain"/>
    <property type="match status" value="1"/>
</dbReference>
<dbReference type="InterPro" id="IPR050554">
    <property type="entry name" value="Met_Synthase/Corrinoid"/>
</dbReference>
<dbReference type="InterPro" id="IPR036594">
    <property type="entry name" value="Meth_synthase_dom"/>
</dbReference>
<dbReference type="Pfam" id="PF02607">
    <property type="entry name" value="B12-binding_2"/>
    <property type="match status" value="1"/>
</dbReference>
<dbReference type="PROSITE" id="PS51332">
    <property type="entry name" value="B12_BINDING"/>
    <property type="match status" value="1"/>
</dbReference>
<dbReference type="EMBL" id="JAINZZ010000027">
    <property type="protein sequence ID" value="MBY8880103.1"/>
    <property type="molecule type" value="Genomic_DNA"/>
</dbReference>
<evidence type="ECO:0000313" key="6">
    <source>
        <dbReference type="Proteomes" id="UP000778578"/>
    </source>
</evidence>